<feature type="region of interest" description="Disordered" evidence="1">
    <location>
        <begin position="606"/>
        <end position="638"/>
    </location>
</feature>
<accession>A0ABR2KEU2</accession>
<feature type="region of interest" description="Disordered" evidence="1">
    <location>
        <begin position="1"/>
        <end position="20"/>
    </location>
</feature>
<keyword evidence="3" id="KW-1185">Reference proteome</keyword>
<evidence type="ECO:0000313" key="3">
    <source>
        <dbReference type="Proteomes" id="UP001470230"/>
    </source>
</evidence>
<dbReference type="Proteomes" id="UP001470230">
    <property type="component" value="Unassembled WGS sequence"/>
</dbReference>
<dbReference type="EMBL" id="JAPFFF010000005">
    <property type="protein sequence ID" value="KAK8889594.1"/>
    <property type="molecule type" value="Genomic_DNA"/>
</dbReference>
<proteinExistence type="predicted"/>
<reference evidence="2 3" key="1">
    <citation type="submission" date="2024-04" db="EMBL/GenBank/DDBJ databases">
        <title>Tritrichomonas musculus Genome.</title>
        <authorList>
            <person name="Alves-Ferreira E."/>
            <person name="Grigg M."/>
            <person name="Lorenzi H."/>
            <person name="Galac M."/>
        </authorList>
    </citation>
    <scope>NUCLEOTIDE SEQUENCE [LARGE SCALE GENOMIC DNA]</scope>
    <source>
        <strain evidence="2 3">EAF2021</strain>
    </source>
</reference>
<evidence type="ECO:0000256" key="1">
    <source>
        <dbReference type="SAM" id="MobiDB-lite"/>
    </source>
</evidence>
<dbReference type="PROSITE" id="PS50096">
    <property type="entry name" value="IQ"/>
    <property type="match status" value="1"/>
</dbReference>
<feature type="compositionally biased region" description="Basic and acidic residues" evidence="1">
    <location>
        <begin position="612"/>
        <end position="627"/>
    </location>
</feature>
<evidence type="ECO:0000313" key="2">
    <source>
        <dbReference type="EMBL" id="KAK8889594.1"/>
    </source>
</evidence>
<organism evidence="2 3">
    <name type="scientific">Tritrichomonas musculus</name>
    <dbReference type="NCBI Taxonomy" id="1915356"/>
    <lineage>
        <taxon>Eukaryota</taxon>
        <taxon>Metamonada</taxon>
        <taxon>Parabasalia</taxon>
        <taxon>Tritrichomonadida</taxon>
        <taxon>Tritrichomonadidae</taxon>
        <taxon>Tritrichomonas</taxon>
    </lineage>
</organism>
<gene>
    <name evidence="2" type="ORF">M9Y10_034345</name>
</gene>
<feature type="region of interest" description="Disordered" evidence="1">
    <location>
        <begin position="61"/>
        <end position="84"/>
    </location>
</feature>
<comment type="caution">
    <text evidence="2">The sequence shown here is derived from an EMBL/GenBank/DDBJ whole genome shotgun (WGS) entry which is preliminary data.</text>
</comment>
<protein>
    <recommendedName>
        <fullName evidence="4">IQ calmodulin-binding motif family protein</fullName>
    </recommendedName>
</protein>
<name>A0ABR2KEU2_9EUKA</name>
<sequence length="683" mass="81645">MSEFPTFNNPFERESLRPLIPTSHQLRDKRYKPTVEAIYLKRNDDPDFERPVLPREGRVQIPVAVGGPGDPNRHGPRPIRDDKPEDEYVSFRDYEQQYYELQLRIQQIRERSAAYPIWASDTPNLPTSIARKFNELNQQLFSLKKCFVSPEEIMLDNTATIIQRFWRAIFQKQLYKRLLDSVKAYKLRELSGAHRTLNSWLAQMEYADSRAQQLNFRSIARASRVSLRYWQKWSEREAVITSRNEAKAVEQWVKVQNRRNLKILKTWCECANGPRSRKALQLWRQSMVPVMKRELESKKIPIPPNYIDLVFEYVTLRAKRSFMFNFFLAWHSKYHSKSLRQTVVERNAFIFHKKKLLAKSLKKWTTRVREIKNFLKTKEKWDKYIILSRARHSARVSQILHIMSKWHDYARIQGVLKKRAIFDRTKNLQRTFRGWRKIVAHHRELKLKSIMIWKRAIQDPKVVIFRKWMLYTLKKKTQKQMTAQLFESNQQWHNRVLLEKMFSTWQRRAADRSNFRAAHELEKRRWELQSTKQRTTLLSGFYAKERDQIASIETQLGEVTQKFISNEEELTNLEEVSTTWRIALHAMTMELMRLAIAVQKCSSAKPVKHRRYSDEDSHDRLKKDDRYGQNSRSKLSMMKAGDRVIGKWERRNSDPDFDDDLDMVNLNPPLDENIVQLLSIDKQ</sequence>
<evidence type="ECO:0008006" key="4">
    <source>
        <dbReference type="Google" id="ProtNLM"/>
    </source>
</evidence>